<comment type="caution">
    <text evidence="2">The sequence shown here is derived from an EMBL/GenBank/DDBJ whole genome shotgun (WGS) entry which is preliminary data.</text>
</comment>
<organism evidence="2 3">
    <name type="scientific">Eumeta variegata</name>
    <name type="common">Bagworm moth</name>
    <name type="synonym">Eumeta japonica</name>
    <dbReference type="NCBI Taxonomy" id="151549"/>
    <lineage>
        <taxon>Eukaryota</taxon>
        <taxon>Metazoa</taxon>
        <taxon>Ecdysozoa</taxon>
        <taxon>Arthropoda</taxon>
        <taxon>Hexapoda</taxon>
        <taxon>Insecta</taxon>
        <taxon>Pterygota</taxon>
        <taxon>Neoptera</taxon>
        <taxon>Endopterygota</taxon>
        <taxon>Lepidoptera</taxon>
        <taxon>Glossata</taxon>
        <taxon>Ditrysia</taxon>
        <taxon>Tineoidea</taxon>
        <taxon>Psychidae</taxon>
        <taxon>Oiketicinae</taxon>
        <taxon>Eumeta</taxon>
    </lineage>
</organism>
<protein>
    <submittedName>
        <fullName evidence="2">Uncharacterized protein</fullName>
    </submittedName>
</protein>
<evidence type="ECO:0000313" key="2">
    <source>
        <dbReference type="EMBL" id="GBP19868.1"/>
    </source>
</evidence>
<keyword evidence="3" id="KW-1185">Reference proteome</keyword>
<accession>A0A4C1U0X8</accession>
<gene>
    <name evidence="2" type="ORF">EVAR_75161_1</name>
</gene>
<feature type="region of interest" description="Disordered" evidence="1">
    <location>
        <begin position="75"/>
        <end position="96"/>
    </location>
</feature>
<dbReference type="EMBL" id="BGZK01000112">
    <property type="protein sequence ID" value="GBP19868.1"/>
    <property type="molecule type" value="Genomic_DNA"/>
</dbReference>
<evidence type="ECO:0000313" key="3">
    <source>
        <dbReference type="Proteomes" id="UP000299102"/>
    </source>
</evidence>
<proteinExistence type="predicted"/>
<dbReference type="Proteomes" id="UP000299102">
    <property type="component" value="Unassembled WGS sequence"/>
</dbReference>
<dbReference type="AlphaFoldDB" id="A0A4C1U0X8"/>
<name>A0A4C1U0X8_EUMVA</name>
<evidence type="ECO:0000256" key="1">
    <source>
        <dbReference type="SAM" id="MobiDB-lite"/>
    </source>
</evidence>
<reference evidence="2 3" key="1">
    <citation type="journal article" date="2019" name="Commun. Biol.">
        <title>The bagworm genome reveals a unique fibroin gene that provides high tensile strength.</title>
        <authorList>
            <person name="Kono N."/>
            <person name="Nakamura H."/>
            <person name="Ohtoshi R."/>
            <person name="Tomita M."/>
            <person name="Numata K."/>
            <person name="Arakawa K."/>
        </authorList>
    </citation>
    <scope>NUCLEOTIDE SEQUENCE [LARGE SCALE GENOMIC DNA]</scope>
</reference>
<sequence length="96" mass="10942">MKQFRYREDGKIDFFLSSKPPIVTFNTGGSIKANKNGYKDNIRARSKRELSIKDCTSRPLMRVYGYSGERSPGKLVGDKPIYRQQRGAPDARGRLV</sequence>